<proteinExistence type="predicted"/>
<comment type="caution">
    <text evidence="1">The sequence shown here is derived from an EMBL/GenBank/DDBJ whole genome shotgun (WGS) entry which is preliminary data.</text>
</comment>
<evidence type="ECO:0000313" key="1">
    <source>
        <dbReference type="EMBL" id="OKP10001.1"/>
    </source>
</evidence>
<protein>
    <submittedName>
        <fullName evidence="1">Uncharacterized protein</fullName>
    </submittedName>
</protein>
<sequence>MFIEGYGILFTTELKCLTEAGRLCRRCVAKYLNLERVRGDTAAGGCTLRLQSVVSRVCLRLAPTTWHLAWPMRLTGLYGLDSSCSRWEGIGCKRVGIASQLVPPGGVEA</sequence>
<dbReference type="Proteomes" id="UP000186955">
    <property type="component" value="Unassembled WGS sequence"/>
</dbReference>
<organism evidence="1 2">
    <name type="scientific">Penicillium subrubescens</name>
    <dbReference type="NCBI Taxonomy" id="1316194"/>
    <lineage>
        <taxon>Eukaryota</taxon>
        <taxon>Fungi</taxon>
        <taxon>Dikarya</taxon>
        <taxon>Ascomycota</taxon>
        <taxon>Pezizomycotina</taxon>
        <taxon>Eurotiomycetes</taxon>
        <taxon>Eurotiomycetidae</taxon>
        <taxon>Eurotiales</taxon>
        <taxon>Aspergillaceae</taxon>
        <taxon>Penicillium</taxon>
    </lineage>
</organism>
<dbReference type="EMBL" id="MNBE01000412">
    <property type="protein sequence ID" value="OKP10001.1"/>
    <property type="molecule type" value="Genomic_DNA"/>
</dbReference>
<accession>A0A1Q5UC15</accession>
<name>A0A1Q5UC15_9EURO</name>
<keyword evidence="2" id="KW-1185">Reference proteome</keyword>
<evidence type="ECO:0000313" key="2">
    <source>
        <dbReference type="Proteomes" id="UP000186955"/>
    </source>
</evidence>
<gene>
    <name evidence="1" type="ORF">PENSUB_4591</name>
</gene>
<reference evidence="1 2" key="1">
    <citation type="submission" date="2016-10" db="EMBL/GenBank/DDBJ databases">
        <title>Genome sequence of the ascomycete fungus Penicillium subrubescens.</title>
        <authorList>
            <person name="De Vries R.P."/>
            <person name="Peng M."/>
            <person name="Dilokpimol A."/>
            <person name="Hilden K."/>
            <person name="Makela M.R."/>
            <person name="Grigoriev I."/>
            <person name="Riley R."/>
            <person name="Granchi Z."/>
        </authorList>
    </citation>
    <scope>NUCLEOTIDE SEQUENCE [LARGE SCALE GENOMIC DNA]</scope>
    <source>
        <strain evidence="1 2">CBS 132785</strain>
    </source>
</reference>
<dbReference type="AlphaFoldDB" id="A0A1Q5UC15"/>